<evidence type="ECO:0000259" key="2">
    <source>
        <dbReference type="PROSITE" id="PS50213"/>
    </source>
</evidence>
<reference evidence="3 4" key="1">
    <citation type="submission" date="2023-07" db="EMBL/GenBank/DDBJ databases">
        <title>Sorghum-associated microbial communities from plants grown in Nebraska, USA.</title>
        <authorList>
            <person name="Schachtman D."/>
        </authorList>
    </citation>
    <scope>NUCLEOTIDE SEQUENCE [LARGE SCALE GENOMIC DNA]</scope>
    <source>
        <strain evidence="3 4">3262</strain>
    </source>
</reference>
<dbReference type="RefSeq" id="WP_310099889.1">
    <property type="nucleotide sequence ID" value="NZ_JAVDUU010000004.1"/>
</dbReference>
<accession>A0ABU1TFU7</accession>
<organism evidence="3 4">
    <name type="scientific">Mucilaginibacter pocheonensis</name>
    <dbReference type="NCBI Taxonomy" id="398050"/>
    <lineage>
        <taxon>Bacteria</taxon>
        <taxon>Pseudomonadati</taxon>
        <taxon>Bacteroidota</taxon>
        <taxon>Sphingobacteriia</taxon>
        <taxon>Sphingobacteriales</taxon>
        <taxon>Sphingobacteriaceae</taxon>
        <taxon>Mucilaginibacter</taxon>
    </lineage>
</organism>
<feature type="domain" description="FAS1" evidence="2">
    <location>
        <begin position="38"/>
        <end position="197"/>
    </location>
</feature>
<sequence>MKLIKIIAFCLLTLAIASCRKAEFMPVPEGTAIPHTDINITLKEALTASPYTLFKAAWERSDMNSIIKAKGNKAPFTLLVPTDAAFIADGLTLDVINKTTPALLDSILLYHTISSGLSLDDLKLRKDSFKGLSLLQNPYLKVAPAAGISGPNTFDIYSYLQYIKVENGTLFVNGKACGKLTPTEAKDGLLWPIDHILHKPTKTLMEALQDDGRFGMYIEMSLRNDALYLELTYGIVPHDFTSGLVLLPYYANYNVTFSSIYAIPDEVFHAAGYQTVDDVMKLNDRNPLPTLDLDTYAVIGGLATDTLVGYHRWGTMFSYYDVNRGGGQVNALNFYSPDLTNAVLGDYTVVNSGSYGDYPVYPMPLDFGTKDGAVTVNVKGSNHPAAKITEPDINTLMGPIHVVDHFIVPKDFKL</sequence>
<protein>
    <submittedName>
        <fullName evidence="3">Surface protein with fasciclin (FAS1) repeats</fullName>
    </submittedName>
</protein>
<dbReference type="PROSITE" id="PS50213">
    <property type="entry name" value="FAS1"/>
    <property type="match status" value="1"/>
</dbReference>
<dbReference type="InterPro" id="IPR036378">
    <property type="entry name" value="FAS1_dom_sf"/>
</dbReference>
<gene>
    <name evidence="3" type="ORF">J2W55_004082</name>
</gene>
<dbReference type="Proteomes" id="UP001247620">
    <property type="component" value="Unassembled WGS sequence"/>
</dbReference>
<feature type="chain" id="PRO_5045528377" evidence="1">
    <location>
        <begin position="23"/>
        <end position="414"/>
    </location>
</feature>
<dbReference type="SUPFAM" id="SSF82153">
    <property type="entry name" value="FAS1 domain"/>
    <property type="match status" value="1"/>
</dbReference>
<comment type="caution">
    <text evidence="3">The sequence shown here is derived from an EMBL/GenBank/DDBJ whole genome shotgun (WGS) entry which is preliminary data.</text>
</comment>
<evidence type="ECO:0000313" key="4">
    <source>
        <dbReference type="Proteomes" id="UP001247620"/>
    </source>
</evidence>
<evidence type="ECO:0000313" key="3">
    <source>
        <dbReference type="EMBL" id="MDR6944222.1"/>
    </source>
</evidence>
<dbReference type="EMBL" id="JAVDUU010000004">
    <property type="protein sequence ID" value="MDR6944222.1"/>
    <property type="molecule type" value="Genomic_DNA"/>
</dbReference>
<evidence type="ECO:0000256" key="1">
    <source>
        <dbReference type="SAM" id="SignalP"/>
    </source>
</evidence>
<feature type="signal peptide" evidence="1">
    <location>
        <begin position="1"/>
        <end position="22"/>
    </location>
</feature>
<keyword evidence="4" id="KW-1185">Reference proteome</keyword>
<dbReference type="InterPro" id="IPR000782">
    <property type="entry name" value="FAS1_domain"/>
</dbReference>
<dbReference type="PROSITE" id="PS51257">
    <property type="entry name" value="PROKAR_LIPOPROTEIN"/>
    <property type="match status" value="1"/>
</dbReference>
<dbReference type="Gene3D" id="2.30.180.10">
    <property type="entry name" value="FAS1 domain"/>
    <property type="match status" value="1"/>
</dbReference>
<proteinExistence type="predicted"/>
<dbReference type="Pfam" id="PF02469">
    <property type="entry name" value="Fasciclin"/>
    <property type="match status" value="1"/>
</dbReference>
<keyword evidence="1" id="KW-0732">Signal</keyword>
<name>A0ABU1TFU7_9SPHI</name>